<comment type="caution">
    <text evidence="3">The sequence shown here is derived from an EMBL/GenBank/DDBJ whole genome shotgun (WGS) entry which is preliminary data.</text>
</comment>
<feature type="domain" description="Tyrosine specific protein phosphatases" evidence="2">
    <location>
        <begin position="102"/>
        <end position="173"/>
    </location>
</feature>
<dbReference type="InterPro" id="IPR016130">
    <property type="entry name" value="Tyr_Pase_AS"/>
</dbReference>
<evidence type="ECO:0000313" key="4">
    <source>
        <dbReference type="Proteomes" id="UP000616114"/>
    </source>
</evidence>
<proteinExistence type="inferred from homology"/>
<dbReference type="PROSITE" id="PS50056">
    <property type="entry name" value="TYR_PHOSPHATASE_2"/>
    <property type="match status" value="1"/>
</dbReference>
<dbReference type="EMBL" id="BMFY01000005">
    <property type="protein sequence ID" value="GGA12243.1"/>
    <property type="molecule type" value="Genomic_DNA"/>
</dbReference>
<evidence type="ECO:0000259" key="2">
    <source>
        <dbReference type="PROSITE" id="PS50056"/>
    </source>
</evidence>
<dbReference type="Pfam" id="PF13350">
    <property type="entry name" value="Y_phosphatase3"/>
    <property type="match status" value="1"/>
</dbReference>
<dbReference type="RefSeq" id="WP_188550207.1">
    <property type="nucleotide sequence ID" value="NZ_BMFY01000005.1"/>
</dbReference>
<gene>
    <name evidence="3" type="ORF">GCM10011333_13840</name>
</gene>
<dbReference type="AlphaFoldDB" id="A0A8J2XF99"/>
<sequence>MLLTLEVPGTFNTRIAGADADGRPWLLRSAALDALTPEGLDTLAGLGLTRIVDLREPAERGDEAPRHGIDVVSVPLYQLPGGPPTVGAIGSVYRFLTRERAGALARAVEAVANAEGPALVHCAFGKDRTGLIVALTLLASGAPKDAVLDDYAESAAQMPAERRTEVLAELAREGVDEQTARASLELHLASPREQLAEVIGELEEQHGGIGAYLRASGLTAGALAHLHAKAGRR</sequence>
<reference evidence="3" key="2">
    <citation type="submission" date="2020-09" db="EMBL/GenBank/DDBJ databases">
        <authorList>
            <person name="Sun Q."/>
            <person name="Zhou Y."/>
        </authorList>
    </citation>
    <scope>NUCLEOTIDE SEQUENCE</scope>
    <source>
        <strain evidence="3">CGMCC 1.12785</strain>
    </source>
</reference>
<dbReference type="PROSITE" id="PS00383">
    <property type="entry name" value="TYR_PHOSPHATASE_1"/>
    <property type="match status" value="1"/>
</dbReference>
<dbReference type="PANTHER" id="PTHR31126">
    <property type="entry name" value="TYROSINE-PROTEIN PHOSPHATASE"/>
    <property type="match status" value="1"/>
</dbReference>
<dbReference type="InterPro" id="IPR029021">
    <property type="entry name" value="Prot-tyrosine_phosphatase-like"/>
</dbReference>
<organism evidence="3 4">
    <name type="scientific">Sediminivirga luteola</name>
    <dbReference type="NCBI Taxonomy" id="1774748"/>
    <lineage>
        <taxon>Bacteria</taxon>
        <taxon>Bacillati</taxon>
        <taxon>Actinomycetota</taxon>
        <taxon>Actinomycetes</taxon>
        <taxon>Micrococcales</taxon>
        <taxon>Brevibacteriaceae</taxon>
        <taxon>Sediminivirga</taxon>
    </lineage>
</organism>
<dbReference type="PANTHER" id="PTHR31126:SF1">
    <property type="entry name" value="TYROSINE SPECIFIC PROTEIN PHOSPHATASES DOMAIN-CONTAINING PROTEIN"/>
    <property type="match status" value="1"/>
</dbReference>
<accession>A0A8J2XF99</accession>
<dbReference type="Gene3D" id="3.90.190.10">
    <property type="entry name" value="Protein tyrosine phosphatase superfamily"/>
    <property type="match status" value="1"/>
</dbReference>
<evidence type="ECO:0000256" key="1">
    <source>
        <dbReference type="ARBA" id="ARBA00009580"/>
    </source>
</evidence>
<dbReference type="Proteomes" id="UP000616114">
    <property type="component" value="Unassembled WGS sequence"/>
</dbReference>
<dbReference type="InterPro" id="IPR026893">
    <property type="entry name" value="Tyr/Ser_Pase_IphP-type"/>
</dbReference>
<dbReference type="InterPro" id="IPR000387">
    <property type="entry name" value="Tyr_Pase_dom"/>
</dbReference>
<reference evidence="3" key="1">
    <citation type="journal article" date="2014" name="Int. J. Syst. Evol. Microbiol.">
        <title>Complete genome sequence of Corynebacterium casei LMG S-19264T (=DSM 44701T), isolated from a smear-ripened cheese.</title>
        <authorList>
            <consortium name="US DOE Joint Genome Institute (JGI-PGF)"/>
            <person name="Walter F."/>
            <person name="Albersmeier A."/>
            <person name="Kalinowski J."/>
            <person name="Ruckert C."/>
        </authorList>
    </citation>
    <scope>NUCLEOTIDE SEQUENCE</scope>
    <source>
        <strain evidence="3">CGMCC 1.12785</strain>
    </source>
</reference>
<evidence type="ECO:0000313" key="3">
    <source>
        <dbReference type="EMBL" id="GGA12243.1"/>
    </source>
</evidence>
<comment type="similarity">
    <text evidence="1">Belongs to the protein-tyrosine phosphatase family.</text>
</comment>
<dbReference type="SUPFAM" id="SSF52799">
    <property type="entry name" value="(Phosphotyrosine protein) phosphatases II"/>
    <property type="match status" value="1"/>
</dbReference>
<dbReference type="GO" id="GO:0004721">
    <property type="term" value="F:phosphoprotein phosphatase activity"/>
    <property type="evidence" value="ECO:0007669"/>
    <property type="project" value="InterPro"/>
</dbReference>
<name>A0A8J2XF99_9MICO</name>
<protein>
    <submittedName>
        <fullName evidence="3">Protein-tyrosine-phosphatase</fullName>
    </submittedName>
</protein>
<keyword evidence="4" id="KW-1185">Reference proteome</keyword>